<evidence type="ECO:0000313" key="3">
    <source>
        <dbReference type="Proteomes" id="UP000828390"/>
    </source>
</evidence>
<dbReference type="GO" id="GO:0016020">
    <property type="term" value="C:membrane"/>
    <property type="evidence" value="ECO:0007669"/>
    <property type="project" value="TreeGrafter"/>
</dbReference>
<dbReference type="Pfam" id="PF00067">
    <property type="entry name" value="p450"/>
    <property type="match status" value="1"/>
</dbReference>
<accession>A0A9D4HFA1</accession>
<dbReference type="Proteomes" id="UP000828390">
    <property type="component" value="Unassembled WGS sequence"/>
</dbReference>
<dbReference type="GO" id="GO:0016705">
    <property type="term" value="F:oxidoreductase activity, acting on paired donors, with incorporation or reduction of molecular oxygen"/>
    <property type="evidence" value="ECO:0007669"/>
    <property type="project" value="InterPro"/>
</dbReference>
<dbReference type="InterPro" id="IPR001128">
    <property type="entry name" value="Cyt_P450"/>
</dbReference>
<proteinExistence type="inferred from homology"/>
<dbReference type="AlphaFoldDB" id="A0A9D4HFA1"/>
<reference evidence="2" key="2">
    <citation type="submission" date="2020-11" db="EMBL/GenBank/DDBJ databases">
        <authorList>
            <person name="McCartney M.A."/>
            <person name="Auch B."/>
            <person name="Kono T."/>
            <person name="Mallez S."/>
            <person name="Becker A."/>
            <person name="Gohl D.M."/>
            <person name="Silverstein K.A.T."/>
            <person name="Koren S."/>
            <person name="Bechman K.B."/>
            <person name="Herman A."/>
            <person name="Abrahante J.E."/>
            <person name="Garbe J."/>
        </authorList>
    </citation>
    <scope>NUCLEOTIDE SEQUENCE</scope>
    <source>
        <strain evidence="2">Duluth1</strain>
        <tissue evidence="2">Whole animal</tissue>
    </source>
</reference>
<organism evidence="2 3">
    <name type="scientific">Dreissena polymorpha</name>
    <name type="common">Zebra mussel</name>
    <name type="synonym">Mytilus polymorpha</name>
    <dbReference type="NCBI Taxonomy" id="45954"/>
    <lineage>
        <taxon>Eukaryota</taxon>
        <taxon>Metazoa</taxon>
        <taxon>Spiralia</taxon>
        <taxon>Lophotrochozoa</taxon>
        <taxon>Mollusca</taxon>
        <taxon>Bivalvia</taxon>
        <taxon>Autobranchia</taxon>
        <taxon>Heteroconchia</taxon>
        <taxon>Euheterodonta</taxon>
        <taxon>Imparidentia</taxon>
        <taxon>Neoheterodontei</taxon>
        <taxon>Myida</taxon>
        <taxon>Dreissenoidea</taxon>
        <taxon>Dreissenidae</taxon>
        <taxon>Dreissena</taxon>
    </lineage>
</organism>
<keyword evidence="3" id="KW-1185">Reference proteome</keyword>
<gene>
    <name evidence="2" type="ORF">DPMN_059661</name>
</gene>
<evidence type="ECO:0008006" key="4">
    <source>
        <dbReference type="Google" id="ProtNLM"/>
    </source>
</evidence>
<dbReference type="GO" id="GO:0020037">
    <property type="term" value="F:heme binding"/>
    <property type="evidence" value="ECO:0007669"/>
    <property type="project" value="InterPro"/>
</dbReference>
<comment type="similarity">
    <text evidence="1">Belongs to the cytochrome P450 family.</text>
</comment>
<evidence type="ECO:0000256" key="1">
    <source>
        <dbReference type="ARBA" id="ARBA00010617"/>
    </source>
</evidence>
<dbReference type="Gene3D" id="1.10.630.10">
    <property type="entry name" value="Cytochrome P450"/>
    <property type="match status" value="1"/>
</dbReference>
<protein>
    <recommendedName>
        <fullName evidence="4">Cytochrome P450</fullName>
    </recommendedName>
</protein>
<dbReference type="InterPro" id="IPR052666">
    <property type="entry name" value="CYP450_20A1-like"/>
</dbReference>
<evidence type="ECO:0000313" key="2">
    <source>
        <dbReference type="EMBL" id="KAH3716927.1"/>
    </source>
</evidence>
<dbReference type="InterPro" id="IPR036396">
    <property type="entry name" value="Cyt_P450_sf"/>
</dbReference>
<dbReference type="PANTHER" id="PTHR24280">
    <property type="entry name" value="CYTOCHROME P450 20A1"/>
    <property type="match status" value="1"/>
</dbReference>
<dbReference type="GO" id="GO:0004497">
    <property type="term" value="F:monooxygenase activity"/>
    <property type="evidence" value="ECO:0007669"/>
    <property type="project" value="InterPro"/>
</dbReference>
<dbReference type="EMBL" id="JAIWYP010000013">
    <property type="protein sequence ID" value="KAH3716927.1"/>
    <property type="molecule type" value="Genomic_DNA"/>
</dbReference>
<dbReference type="SUPFAM" id="SSF48264">
    <property type="entry name" value="Cytochrome P450"/>
    <property type="match status" value="1"/>
</dbReference>
<comment type="caution">
    <text evidence="2">The sequence shown here is derived from an EMBL/GenBank/DDBJ whole genome shotgun (WGS) entry which is preliminary data.</text>
</comment>
<dbReference type="GO" id="GO:0005506">
    <property type="term" value="F:iron ion binding"/>
    <property type="evidence" value="ECO:0007669"/>
    <property type="project" value="InterPro"/>
</dbReference>
<reference evidence="2" key="1">
    <citation type="journal article" date="2019" name="bioRxiv">
        <title>The Genome of the Zebra Mussel, Dreissena polymorpha: A Resource for Invasive Species Research.</title>
        <authorList>
            <person name="McCartney M.A."/>
            <person name="Auch B."/>
            <person name="Kono T."/>
            <person name="Mallez S."/>
            <person name="Zhang Y."/>
            <person name="Obille A."/>
            <person name="Becker A."/>
            <person name="Abrahante J.E."/>
            <person name="Garbe J."/>
            <person name="Badalamenti J.P."/>
            <person name="Herman A."/>
            <person name="Mangelson H."/>
            <person name="Liachko I."/>
            <person name="Sullivan S."/>
            <person name="Sone E.D."/>
            <person name="Koren S."/>
            <person name="Silverstein K.A.T."/>
            <person name="Beckman K.B."/>
            <person name="Gohl D.M."/>
        </authorList>
    </citation>
    <scope>NUCLEOTIDE SEQUENCE</scope>
    <source>
        <strain evidence="2">Duluth1</strain>
        <tissue evidence="2">Whole animal</tissue>
    </source>
</reference>
<name>A0A9D4HFA1_DREPO</name>
<dbReference type="PANTHER" id="PTHR24280:SF4">
    <property type="entry name" value="CYTOCHROME P450 20A1"/>
    <property type="match status" value="1"/>
</dbReference>
<sequence>MFDLFMPLLGARSLEYANGDDGKSRRKVYDRVFTHGSIRKYIEPFQEERVYAEIRGVLGDQGEVDHTNTLRCAIVVTLAGRFMDDDVTINGYVIPKNVCSREARAGNQEAPKADITLFRFSPDKTKKRGALAFIPFGFAGKRSCPGQKFAYAEATTLVGALIRHFRLRLVPGLNIKPVHGLITHPNEEIYVTIEKR</sequence>